<dbReference type="PANTHER" id="PTHR13261:SF0">
    <property type="entry name" value="BRCA2 AND CDKN1A-INTERACTING PROTEIN"/>
    <property type="match status" value="1"/>
</dbReference>
<dbReference type="GO" id="GO:0000922">
    <property type="term" value="C:spindle pole"/>
    <property type="evidence" value="ECO:0007669"/>
    <property type="project" value="UniProtKB-SubCell"/>
</dbReference>
<dbReference type="GO" id="GO:0005634">
    <property type="term" value="C:nucleus"/>
    <property type="evidence" value="ECO:0007669"/>
    <property type="project" value="TreeGrafter"/>
</dbReference>
<dbReference type="STRING" id="84645.A0A498NYS9"/>
<comment type="similarity">
    <text evidence="2">Belongs to the BCP1 family.</text>
</comment>
<dbReference type="EMBL" id="QBIY01006411">
    <property type="protein sequence ID" value="RXN37063.1"/>
    <property type="molecule type" value="Genomic_DNA"/>
</dbReference>
<organism evidence="4 5">
    <name type="scientific">Labeo rohita</name>
    <name type="common">Indian major carp</name>
    <name type="synonym">Cyprinus rohita</name>
    <dbReference type="NCBI Taxonomy" id="84645"/>
    <lineage>
        <taxon>Eukaryota</taxon>
        <taxon>Metazoa</taxon>
        <taxon>Chordata</taxon>
        <taxon>Craniata</taxon>
        <taxon>Vertebrata</taxon>
        <taxon>Euteleostomi</taxon>
        <taxon>Actinopterygii</taxon>
        <taxon>Neopterygii</taxon>
        <taxon>Teleostei</taxon>
        <taxon>Ostariophysi</taxon>
        <taxon>Cypriniformes</taxon>
        <taxon>Cyprinidae</taxon>
        <taxon>Labeoninae</taxon>
        <taxon>Labeonini</taxon>
        <taxon>Labeo</taxon>
    </lineage>
</organism>
<dbReference type="InterPro" id="IPR025602">
    <property type="entry name" value="BCP1_family"/>
</dbReference>
<accession>A0A498NYS9</accession>
<name>A0A498NYS9_LABRO</name>
<sequence length="152" mass="17113">MASSAKRRAIETGQNPQDSDESSDEGLEDSGDEDSENSEEEVNEEVIVDFEAHTISDNDFHGIKTLLQQLFLKCHVNTSDLTDIIIQQNHIGSVIRQATLKFNYCVQDEADSCATGKWSYDDVPMKPFRTVMVIPMDRMGAIMDKMTEYLTV</sequence>
<evidence type="ECO:0000256" key="3">
    <source>
        <dbReference type="SAM" id="MobiDB-lite"/>
    </source>
</evidence>
<evidence type="ECO:0000256" key="2">
    <source>
        <dbReference type="ARBA" id="ARBA00006781"/>
    </source>
</evidence>
<feature type="compositionally biased region" description="Acidic residues" evidence="3">
    <location>
        <begin position="18"/>
        <end position="43"/>
    </location>
</feature>
<evidence type="ECO:0000313" key="4">
    <source>
        <dbReference type="EMBL" id="RXN37063.1"/>
    </source>
</evidence>
<feature type="region of interest" description="Disordered" evidence="3">
    <location>
        <begin position="1"/>
        <end position="43"/>
    </location>
</feature>
<comment type="subcellular location">
    <subcellularLocation>
        <location evidence="1">Cytoplasm</location>
        <location evidence="1">Cytoskeleton</location>
        <location evidence="1">Spindle pole</location>
    </subcellularLocation>
</comment>
<evidence type="ECO:0000313" key="5">
    <source>
        <dbReference type="Proteomes" id="UP000290572"/>
    </source>
</evidence>
<comment type="caution">
    <text evidence="4">The sequence shown here is derived from an EMBL/GenBank/DDBJ whole genome shotgun (WGS) entry which is preliminary data.</text>
</comment>
<dbReference type="PANTHER" id="PTHR13261">
    <property type="entry name" value="BRCA2 AND CDKN1A INTERACTING PROTEIN"/>
    <property type="match status" value="1"/>
</dbReference>
<dbReference type="Proteomes" id="UP000290572">
    <property type="component" value="Unassembled WGS sequence"/>
</dbReference>
<reference evidence="4 5" key="1">
    <citation type="submission" date="2018-03" db="EMBL/GenBank/DDBJ databases">
        <title>Draft genome sequence of Rohu Carp (Labeo rohita).</title>
        <authorList>
            <person name="Das P."/>
            <person name="Kushwaha B."/>
            <person name="Joshi C.G."/>
            <person name="Kumar D."/>
            <person name="Nagpure N.S."/>
            <person name="Sahoo L."/>
            <person name="Das S.P."/>
            <person name="Bit A."/>
            <person name="Patnaik S."/>
            <person name="Meher P.K."/>
            <person name="Jayasankar P."/>
            <person name="Koringa P.G."/>
            <person name="Patel N.V."/>
            <person name="Hinsu A.T."/>
            <person name="Kumar R."/>
            <person name="Pandey M."/>
            <person name="Agarwal S."/>
            <person name="Srivastava S."/>
            <person name="Singh M."/>
            <person name="Iquebal M.A."/>
            <person name="Jaiswal S."/>
            <person name="Angadi U.B."/>
            <person name="Kumar N."/>
            <person name="Raza M."/>
            <person name="Shah T.M."/>
            <person name="Rai A."/>
            <person name="Jena J.K."/>
        </authorList>
    </citation>
    <scope>NUCLEOTIDE SEQUENCE [LARGE SCALE GENOMIC DNA]</scope>
    <source>
        <strain evidence="4">DASCIFA01</strain>
        <tissue evidence="4">Testis</tissue>
    </source>
</reference>
<evidence type="ECO:0000256" key="1">
    <source>
        <dbReference type="ARBA" id="ARBA00004647"/>
    </source>
</evidence>
<dbReference type="Pfam" id="PF13862">
    <property type="entry name" value="BCCIP"/>
    <property type="match status" value="1"/>
</dbReference>
<keyword evidence="5" id="KW-1185">Reference proteome</keyword>
<protein>
    <submittedName>
        <fullName evidence="4">BCCIP-like protein</fullName>
    </submittedName>
</protein>
<gene>
    <name evidence="4" type="ORF">ROHU_002389</name>
</gene>
<dbReference type="AlphaFoldDB" id="A0A498NYS9"/>
<proteinExistence type="inferred from homology"/>